<evidence type="ECO:0000313" key="3">
    <source>
        <dbReference type="EMBL" id="CAL1711919.1"/>
    </source>
</evidence>
<organism evidence="3 4">
    <name type="scientific">Somion occarium</name>
    <dbReference type="NCBI Taxonomy" id="3059160"/>
    <lineage>
        <taxon>Eukaryota</taxon>
        <taxon>Fungi</taxon>
        <taxon>Dikarya</taxon>
        <taxon>Basidiomycota</taxon>
        <taxon>Agaricomycotina</taxon>
        <taxon>Agaricomycetes</taxon>
        <taxon>Polyporales</taxon>
        <taxon>Cerrenaceae</taxon>
        <taxon>Somion</taxon>
    </lineage>
</organism>
<feature type="signal peptide" evidence="1">
    <location>
        <begin position="1"/>
        <end position="19"/>
    </location>
</feature>
<dbReference type="Gene3D" id="3.20.20.80">
    <property type="entry name" value="Glycosidases"/>
    <property type="match status" value="1"/>
</dbReference>
<dbReference type="SUPFAM" id="SSF51445">
    <property type="entry name" value="(Trans)glycosidases"/>
    <property type="match status" value="1"/>
</dbReference>
<proteinExistence type="predicted"/>
<dbReference type="PANTHER" id="PTHR34154">
    <property type="entry name" value="ALKALI-SENSITIVE LINKAGE PROTEIN 1"/>
    <property type="match status" value="1"/>
</dbReference>
<dbReference type="Proteomes" id="UP001497453">
    <property type="component" value="Chromosome 6"/>
</dbReference>
<feature type="chain" id="PRO_5045391644" description="Asl1-like glycosyl hydrolase catalytic domain-containing protein" evidence="1">
    <location>
        <begin position="20"/>
        <end position="266"/>
    </location>
</feature>
<dbReference type="Pfam" id="PF11790">
    <property type="entry name" value="Glyco_hydro_cc"/>
    <property type="match status" value="1"/>
</dbReference>
<dbReference type="InterPro" id="IPR024655">
    <property type="entry name" value="Asl1_glyco_hydro_catalytic"/>
</dbReference>
<dbReference type="EMBL" id="OZ037949">
    <property type="protein sequence ID" value="CAL1711919.1"/>
    <property type="molecule type" value="Genomic_DNA"/>
</dbReference>
<evidence type="ECO:0000313" key="4">
    <source>
        <dbReference type="Proteomes" id="UP001497453"/>
    </source>
</evidence>
<dbReference type="InterPro" id="IPR017853">
    <property type="entry name" value="GH"/>
</dbReference>
<evidence type="ECO:0000259" key="2">
    <source>
        <dbReference type="Pfam" id="PF11790"/>
    </source>
</evidence>
<dbReference type="InterPro" id="IPR053183">
    <property type="entry name" value="ASL1"/>
</dbReference>
<feature type="domain" description="Asl1-like glycosyl hydrolase catalytic" evidence="2">
    <location>
        <begin position="28"/>
        <end position="258"/>
    </location>
</feature>
<protein>
    <recommendedName>
        <fullName evidence="2">Asl1-like glycosyl hydrolase catalytic domain-containing protein</fullName>
    </recommendedName>
</protein>
<dbReference type="PANTHER" id="PTHR34154:SF3">
    <property type="entry name" value="ALKALI-SENSITIVE LINKAGE PROTEIN 1"/>
    <property type="match status" value="1"/>
</dbReference>
<gene>
    <name evidence="3" type="ORF">GFSPODELE1_LOCUS8564</name>
</gene>
<sequence>MQLLVCVTLVSAFAVYVSGAALDGPKVGLAWANGNNIPLTNFLTPHVGAIHTWSPHCPDGSNSIQCYQMLWGADSGRITDFNNTVKPAGGNKNVILGFNEPNEAGQSNLSPQVACIFWHSIIEPRAKEGYTLVSPATSNAPGGIQWMQQFFQCCSDCTVNAMAVHWFGTSVSSFESWVSQWHVVFNNRDVLVTEYGFQDFNGQQHSADEVVAFYKSVGTWMDQQPWIKKYFPFGFIPSPQSGNPAALMTADGQPTALGLMILNEAY</sequence>
<reference evidence="4" key="1">
    <citation type="submission" date="2024-04" db="EMBL/GenBank/DDBJ databases">
        <authorList>
            <person name="Shaw F."/>
            <person name="Minotto A."/>
        </authorList>
    </citation>
    <scope>NUCLEOTIDE SEQUENCE [LARGE SCALE GENOMIC DNA]</scope>
</reference>
<evidence type="ECO:0000256" key="1">
    <source>
        <dbReference type="SAM" id="SignalP"/>
    </source>
</evidence>
<accession>A0ABP1DXE8</accession>
<keyword evidence="4" id="KW-1185">Reference proteome</keyword>
<keyword evidence="1" id="KW-0732">Signal</keyword>
<name>A0ABP1DXE8_9APHY</name>